<dbReference type="FunCoup" id="A0A6I9TT50">
    <property type="interactions" value="54"/>
</dbReference>
<dbReference type="OrthoDB" id="1657402at2759"/>
<evidence type="ECO:0000256" key="3">
    <source>
        <dbReference type="ARBA" id="ARBA00012756"/>
    </source>
</evidence>
<evidence type="ECO:0000256" key="5">
    <source>
        <dbReference type="ARBA" id="ARBA00022801"/>
    </source>
</evidence>
<dbReference type="InterPro" id="IPR001944">
    <property type="entry name" value="Glycoside_Hdrlase_35"/>
</dbReference>
<evidence type="ECO:0000256" key="6">
    <source>
        <dbReference type="ARBA" id="ARBA00023295"/>
    </source>
</evidence>
<dbReference type="GO" id="GO:0004565">
    <property type="term" value="F:beta-galactosidase activity"/>
    <property type="evidence" value="ECO:0007669"/>
    <property type="project" value="UniProtKB-EC"/>
</dbReference>
<dbReference type="InParanoid" id="A0A6I9TT50"/>
<protein>
    <recommendedName>
        <fullName evidence="3 7">Beta-galactosidase</fullName>
        <ecNumber evidence="3 7">3.2.1.23</ecNumber>
    </recommendedName>
</protein>
<organism evidence="11 12">
    <name type="scientific">Sesamum indicum</name>
    <name type="common">Oriental sesame</name>
    <name type="synonym">Sesamum orientale</name>
    <dbReference type="NCBI Taxonomy" id="4182"/>
    <lineage>
        <taxon>Eukaryota</taxon>
        <taxon>Viridiplantae</taxon>
        <taxon>Streptophyta</taxon>
        <taxon>Embryophyta</taxon>
        <taxon>Tracheophyta</taxon>
        <taxon>Spermatophyta</taxon>
        <taxon>Magnoliopsida</taxon>
        <taxon>eudicotyledons</taxon>
        <taxon>Gunneridae</taxon>
        <taxon>Pentapetalae</taxon>
        <taxon>asterids</taxon>
        <taxon>lamiids</taxon>
        <taxon>Lamiales</taxon>
        <taxon>Pedaliaceae</taxon>
        <taxon>Sesamum</taxon>
    </lineage>
</organism>
<keyword evidence="4 9" id="KW-0732">Signal</keyword>
<evidence type="ECO:0000256" key="8">
    <source>
        <dbReference type="RuleBase" id="RU003679"/>
    </source>
</evidence>
<evidence type="ECO:0000256" key="9">
    <source>
        <dbReference type="SAM" id="SignalP"/>
    </source>
</evidence>
<dbReference type="FunFam" id="2.60.120.260:FF:000142">
    <property type="entry name" value="Beta-galactosidase"/>
    <property type="match status" value="1"/>
</dbReference>
<keyword evidence="6 7" id="KW-0326">Glycosidase</keyword>
<dbReference type="RefSeq" id="XP_011089891.1">
    <property type="nucleotide sequence ID" value="XM_011091589.2"/>
</dbReference>
<proteinExistence type="inferred from homology"/>
<dbReference type="Pfam" id="PF02140">
    <property type="entry name" value="SUEL_Lectin"/>
    <property type="match status" value="1"/>
</dbReference>
<keyword evidence="5 7" id="KW-0378">Hydrolase</keyword>
<dbReference type="FunFam" id="3.20.20.80:FF:000006">
    <property type="entry name" value="Beta-galactosidase"/>
    <property type="match status" value="1"/>
</dbReference>
<dbReference type="PROSITE" id="PS50228">
    <property type="entry name" value="SUEL_LECTIN"/>
    <property type="match status" value="1"/>
</dbReference>
<comment type="catalytic activity">
    <reaction evidence="1 7">
        <text>Hydrolysis of terminal non-reducing beta-D-galactose residues in beta-D-galactosides.</text>
        <dbReference type="EC" id="3.2.1.23"/>
    </reaction>
</comment>
<comment type="similarity">
    <text evidence="2 8">Belongs to the glycosyl hydrolase 35 family.</text>
</comment>
<dbReference type="InterPro" id="IPR019801">
    <property type="entry name" value="Glyco_hydro_35_CS"/>
</dbReference>
<dbReference type="InterPro" id="IPR048913">
    <property type="entry name" value="BetaGal_gal-bd"/>
</dbReference>
<evidence type="ECO:0000256" key="1">
    <source>
        <dbReference type="ARBA" id="ARBA00001412"/>
    </source>
</evidence>
<feature type="chain" id="PRO_5026662691" description="Beta-galactosidase" evidence="9">
    <location>
        <begin position="29"/>
        <end position="851"/>
    </location>
</feature>
<evidence type="ECO:0000256" key="2">
    <source>
        <dbReference type="ARBA" id="ARBA00009809"/>
    </source>
</evidence>
<keyword evidence="11" id="KW-1185">Reference proteome</keyword>
<dbReference type="Proteomes" id="UP000504604">
    <property type="component" value="Linkage group LG9"/>
</dbReference>
<dbReference type="InterPro" id="IPR031330">
    <property type="entry name" value="Gly_Hdrlase_35_cat"/>
</dbReference>
<dbReference type="EC" id="3.2.1.23" evidence="3 7"/>
<feature type="signal peptide" evidence="9">
    <location>
        <begin position="1"/>
        <end position="28"/>
    </location>
</feature>
<feature type="domain" description="SUEL-type lectin" evidence="10">
    <location>
        <begin position="765"/>
        <end position="851"/>
    </location>
</feature>
<accession>A0A6I9TT50</accession>
<dbReference type="FunFam" id="2.60.120.260:FF:000117">
    <property type="entry name" value="Beta-galactosidase"/>
    <property type="match status" value="1"/>
</dbReference>
<dbReference type="AlphaFoldDB" id="A0A6I9TT50"/>
<dbReference type="InterPro" id="IPR000922">
    <property type="entry name" value="Lectin_gal-bd_dom"/>
</dbReference>
<evidence type="ECO:0000259" key="10">
    <source>
        <dbReference type="PROSITE" id="PS50228"/>
    </source>
</evidence>
<dbReference type="SUPFAM" id="SSF51445">
    <property type="entry name" value="(Trans)glycosidases"/>
    <property type="match status" value="1"/>
</dbReference>
<evidence type="ECO:0000313" key="12">
    <source>
        <dbReference type="RefSeq" id="XP_011089891.1"/>
    </source>
</evidence>
<reference evidence="12" key="1">
    <citation type="submission" date="2025-08" db="UniProtKB">
        <authorList>
            <consortium name="RefSeq"/>
        </authorList>
    </citation>
    <scope>IDENTIFICATION</scope>
</reference>
<evidence type="ECO:0000313" key="11">
    <source>
        <dbReference type="Proteomes" id="UP000504604"/>
    </source>
</evidence>
<sequence length="851" mass="93716">MRGGGAVAATMVFLQFLFWALMLPSCFGGNVTYDHRGLVIGGKRRVLVSGSMHYMRSTPQMWPDLIQKSKDGGLDVIQTFVFWNLHEPVRGQYDFEGRKDLVKFVKLAGEAGLFVHLRIGPYACAEWNYGGFPLWLHFIPGIVFRTDNEPFKAEMRRFTAKIVNMMKQENLYASQGGPIILSQIENEYGNIDSAYGESAKTYISWAAAMATSLDTGVPWVMCQQSDAPNPIINTCNGFYCDQFTPNSNNKPKMWTENWSGWFSSFGDPVPYRPVEDIAFSTARFYQLGGMFLNYYMYHGGTNFGRTSGGPFITTSYDYDAPIDEYGLLRQPKWGHLKDVHKAIKLCEGALVATDPETTSLGSNLEATVYKTESGVCAAFLANVDSQSEATVNFNGNSYHLPAWSVSILPDCKTVVLNTAKINSLATISEFVHQSSIDDSTATDTFLSGWSWIHEPIGISTDSSFMKLGLLEQINTTADQSDYLWYSLSIETKGDEPFMQDGSQTVLHVDSLGHALYVFLNKELAGSAKGRNSEPKVSVDVPISLIHGRNKIDLLSLTVGLQNYGAYFDKKGAGVTGPVQLKGLRNGSTVDLSSQQWTYQIGLRGEELALSSGTSSLWVSQPTLPKDQPLVWYKTTFDAPTGISPVALDFSGMGKGQAWINGQSIGRYWPKYTAPDSGCTDSCNYRGSFSPSKCMKNCGQPTQKFYHVPRSWLQASENVLVLFEEMGGDPEQISLATRETGSICSQILETHPMEVDMWTTDQKSRSRTGPTLSLNCPFPNQVMSEIKFASFGTPHGTCGSFSHGRCSSEKALSIVQKTCIGSRSCRIGVSVDTFGDPCRGMIKSLAVEASCS</sequence>
<dbReference type="SUPFAM" id="SSF49785">
    <property type="entry name" value="Galactose-binding domain-like"/>
    <property type="match status" value="2"/>
</dbReference>
<dbReference type="CDD" id="cd22842">
    <property type="entry name" value="Gal_Rha_Lectin_BGal"/>
    <property type="match status" value="1"/>
</dbReference>
<dbReference type="GeneID" id="105170707"/>
<dbReference type="InterPro" id="IPR017853">
    <property type="entry name" value="GH"/>
</dbReference>
<dbReference type="GO" id="GO:0005975">
    <property type="term" value="P:carbohydrate metabolic process"/>
    <property type="evidence" value="ECO:0007669"/>
    <property type="project" value="InterPro"/>
</dbReference>
<evidence type="ECO:0000256" key="7">
    <source>
        <dbReference type="RuleBase" id="RU000675"/>
    </source>
</evidence>
<dbReference type="Gene3D" id="2.60.120.260">
    <property type="entry name" value="Galactose-binding domain-like"/>
    <property type="match status" value="2"/>
</dbReference>
<dbReference type="Gene3D" id="3.20.20.80">
    <property type="entry name" value="Glycosidases"/>
    <property type="match status" value="1"/>
</dbReference>
<dbReference type="Pfam" id="PF21467">
    <property type="entry name" value="BetaGal_gal-bd"/>
    <property type="match status" value="1"/>
</dbReference>
<dbReference type="InterPro" id="IPR043159">
    <property type="entry name" value="Lectin_gal-bd_sf"/>
</dbReference>
<dbReference type="Gene3D" id="2.60.120.740">
    <property type="match status" value="1"/>
</dbReference>
<gene>
    <name evidence="12" type="primary">LOC105170707</name>
</gene>
<dbReference type="PROSITE" id="PS01182">
    <property type="entry name" value="GLYCOSYL_HYDROL_F35"/>
    <property type="match status" value="1"/>
</dbReference>
<dbReference type="KEGG" id="sind:105170707"/>
<dbReference type="InterPro" id="IPR008979">
    <property type="entry name" value="Galactose-bd-like_sf"/>
</dbReference>
<dbReference type="GO" id="GO:0030246">
    <property type="term" value="F:carbohydrate binding"/>
    <property type="evidence" value="ECO:0007669"/>
    <property type="project" value="InterPro"/>
</dbReference>
<dbReference type="Pfam" id="PF01301">
    <property type="entry name" value="Glyco_hydro_35"/>
    <property type="match status" value="1"/>
</dbReference>
<dbReference type="PRINTS" id="PR00742">
    <property type="entry name" value="GLHYDRLASE35"/>
</dbReference>
<dbReference type="InterPro" id="IPR041392">
    <property type="entry name" value="GHD"/>
</dbReference>
<dbReference type="FunFam" id="2.60.120.260:FF:000076">
    <property type="entry name" value="Beta-galactosidase"/>
    <property type="match status" value="1"/>
</dbReference>
<dbReference type="PANTHER" id="PTHR23421">
    <property type="entry name" value="BETA-GALACTOSIDASE RELATED"/>
    <property type="match status" value="1"/>
</dbReference>
<evidence type="ECO:0000256" key="4">
    <source>
        <dbReference type="ARBA" id="ARBA00022729"/>
    </source>
</evidence>
<name>A0A6I9TT50_SESIN</name>
<dbReference type="Pfam" id="PF17834">
    <property type="entry name" value="GHD"/>
    <property type="match status" value="1"/>
</dbReference>